<keyword evidence="1" id="KW-0812">Transmembrane</keyword>
<organism evidence="3">
    <name type="scientific">mine drainage metagenome</name>
    <dbReference type="NCBI Taxonomy" id="410659"/>
    <lineage>
        <taxon>unclassified sequences</taxon>
        <taxon>metagenomes</taxon>
        <taxon>ecological metagenomes</taxon>
    </lineage>
</organism>
<evidence type="ECO:0000256" key="1">
    <source>
        <dbReference type="SAM" id="Phobius"/>
    </source>
</evidence>
<dbReference type="GO" id="GO:0004175">
    <property type="term" value="F:endopeptidase activity"/>
    <property type="evidence" value="ECO:0007669"/>
    <property type="project" value="TreeGrafter"/>
</dbReference>
<dbReference type="EMBL" id="CABN01000086">
    <property type="protein sequence ID" value="CBI00057.1"/>
    <property type="molecule type" value="Genomic_DNA"/>
</dbReference>
<dbReference type="InterPro" id="IPR015366">
    <property type="entry name" value="S53_propep"/>
</dbReference>
<feature type="transmembrane region" description="Helical" evidence="1">
    <location>
        <begin position="20"/>
        <end position="40"/>
    </location>
</feature>
<keyword evidence="1" id="KW-0472">Membrane</keyword>
<evidence type="ECO:0000313" key="3">
    <source>
        <dbReference type="EMBL" id="CBI00057.1"/>
    </source>
</evidence>
<dbReference type="PANTHER" id="PTHR14218">
    <property type="entry name" value="PROTEASE S8 TRIPEPTIDYL PEPTIDASE I CLN2"/>
    <property type="match status" value="1"/>
</dbReference>
<gene>
    <name evidence="3" type="ORF">CARN3_1039</name>
</gene>
<dbReference type="CDD" id="cd11377">
    <property type="entry name" value="Pro-peptidase_S53"/>
    <property type="match status" value="1"/>
</dbReference>
<evidence type="ECO:0000259" key="2">
    <source>
        <dbReference type="SMART" id="SM00944"/>
    </source>
</evidence>
<reference evidence="3" key="1">
    <citation type="submission" date="2009-10" db="EMBL/GenBank/DDBJ databases">
        <title>Diversity of trophic interactions inside an arsenic-rich microbial ecosystem.</title>
        <authorList>
            <person name="Bertin P.N."/>
            <person name="Heinrich-Salmeron A."/>
            <person name="Pelletier E."/>
            <person name="Goulhen-Chollet F."/>
            <person name="Arsene-Ploetze F."/>
            <person name="Gallien S."/>
            <person name="Calteau A."/>
            <person name="Vallenet D."/>
            <person name="Casiot C."/>
            <person name="Chane-Woon-Ming B."/>
            <person name="Giloteaux L."/>
            <person name="Barakat M."/>
            <person name="Bonnefoy V."/>
            <person name="Bruneel O."/>
            <person name="Chandler M."/>
            <person name="Cleiss J."/>
            <person name="Duran R."/>
            <person name="Elbaz-Poulichet F."/>
            <person name="Fonknechten N."/>
            <person name="Lauga B."/>
            <person name="Mornico D."/>
            <person name="Ortet P."/>
            <person name="Schaeffer C."/>
            <person name="Siguier P."/>
            <person name="Alexander Thil Smith A."/>
            <person name="Van Dorsselaer A."/>
            <person name="Weissenbach J."/>
            <person name="Medigue C."/>
            <person name="Le Paslier D."/>
        </authorList>
    </citation>
    <scope>NUCLEOTIDE SEQUENCE</scope>
</reference>
<accession>E6PYP8</accession>
<sequence>MTSPVQVTLHVALKVTPPTTIRIAVTLFLLCLFAITPAFAQPSLQRLKGHVPTIVANGQAPLLSMLPASQKLHLSIVLPLRNQSALNALLKQLYDPSSPMYRQFLSTPQFTQQFGPTEKDYQAVIDFAQTNGFTVTSTPPNRLILSMDGTAQQVEQTFHVHMNVYHDAKENRPFYSVQMSGTMYATAPKYGQSQTVSMSF</sequence>
<dbReference type="GO" id="GO:0006508">
    <property type="term" value="P:proteolysis"/>
    <property type="evidence" value="ECO:0007669"/>
    <property type="project" value="TreeGrafter"/>
</dbReference>
<dbReference type="SUPFAM" id="SSF54897">
    <property type="entry name" value="Protease propeptides/inhibitors"/>
    <property type="match status" value="1"/>
</dbReference>
<protein>
    <recommendedName>
        <fullName evidence="2">Peptidase S53 activation domain-containing protein</fullName>
    </recommendedName>
</protein>
<dbReference type="SMART" id="SM00944">
    <property type="entry name" value="Pro-kuma_activ"/>
    <property type="match status" value="1"/>
</dbReference>
<proteinExistence type="predicted"/>
<feature type="domain" description="Peptidase S53 activation" evidence="2">
    <location>
        <begin position="56"/>
        <end position="185"/>
    </location>
</feature>
<dbReference type="GO" id="GO:0008240">
    <property type="term" value="F:tripeptidyl-peptidase activity"/>
    <property type="evidence" value="ECO:0007669"/>
    <property type="project" value="TreeGrafter"/>
</dbReference>
<name>E6PYP8_9ZZZZ</name>
<dbReference type="PANTHER" id="PTHR14218:SF15">
    <property type="entry name" value="TRIPEPTIDYL-PEPTIDASE 1"/>
    <property type="match status" value="1"/>
</dbReference>
<comment type="caution">
    <text evidence="3">The sequence shown here is derived from an EMBL/GenBank/DDBJ whole genome shotgun (WGS) entry which is preliminary data.</text>
</comment>
<dbReference type="AlphaFoldDB" id="E6PYP8"/>
<dbReference type="Pfam" id="PF09286">
    <property type="entry name" value="Pro-kuma_activ"/>
    <property type="match status" value="1"/>
</dbReference>
<dbReference type="InterPro" id="IPR050819">
    <property type="entry name" value="Tripeptidyl-peptidase_I"/>
</dbReference>
<keyword evidence="1" id="KW-1133">Transmembrane helix</keyword>